<accession>A0A803P1G9</accession>
<dbReference type="Proteomes" id="UP000596661">
    <property type="component" value="Chromosome 2"/>
</dbReference>
<evidence type="ECO:0000313" key="2">
    <source>
        <dbReference type="Proteomes" id="UP000596661"/>
    </source>
</evidence>
<sequence>MAKSQSNSASTIPLIIFAFLLLASSSSFSVVVAARLLIIKNVAAEPARNLILPGIIAAEEGSQGGGGRYLPCDSGNRKVGVMGFEALRLCGKHSEVVLSMLPKGVVPPSGPSRRTNDVNN</sequence>
<dbReference type="AlphaFoldDB" id="A0A803P1G9"/>
<dbReference type="EMBL" id="UZAU01000117">
    <property type="status" value="NOT_ANNOTATED_CDS"/>
    <property type="molecule type" value="Genomic_DNA"/>
</dbReference>
<evidence type="ECO:0000313" key="1">
    <source>
        <dbReference type="EnsemblPlants" id="cds.evm.model.02.531"/>
    </source>
</evidence>
<name>A0A803P1G9_CANSA</name>
<proteinExistence type="predicted"/>
<dbReference type="EnsemblPlants" id="evm.model.02.531">
    <property type="protein sequence ID" value="cds.evm.model.02.531"/>
    <property type="gene ID" value="evm.TU.02.531"/>
</dbReference>
<protein>
    <submittedName>
        <fullName evidence="1">Uncharacterized protein</fullName>
    </submittedName>
</protein>
<reference evidence="1" key="1">
    <citation type="submission" date="2018-11" db="EMBL/GenBank/DDBJ databases">
        <authorList>
            <person name="Grassa J C."/>
        </authorList>
    </citation>
    <scope>NUCLEOTIDE SEQUENCE [LARGE SCALE GENOMIC DNA]</scope>
</reference>
<dbReference type="Gramene" id="evm.model.02.531">
    <property type="protein sequence ID" value="cds.evm.model.02.531"/>
    <property type="gene ID" value="evm.TU.02.531"/>
</dbReference>
<keyword evidence="2" id="KW-1185">Reference proteome</keyword>
<reference evidence="1" key="2">
    <citation type="submission" date="2021-03" db="UniProtKB">
        <authorList>
            <consortium name="EnsemblPlants"/>
        </authorList>
    </citation>
    <scope>IDENTIFICATION</scope>
</reference>
<organism evidence="1 2">
    <name type="scientific">Cannabis sativa</name>
    <name type="common">Hemp</name>
    <name type="synonym">Marijuana</name>
    <dbReference type="NCBI Taxonomy" id="3483"/>
    <lineage>
        <taxon>Eukaryota</taxon>
        <taxon>Viridiplantae</taxon>
        <taxon>Streptophyta</taxon>
        <taxon>Embryophyta</taxon>
        <taxon>Tracheophyta</taxon>
        <taxon>Spermatophyta</taxon>
        <taxon>Magnoliopsida</taxon>
        <taxon>eudicotyledons</taxon>
        <taxon>Gunneridae</taxon>
        <taxon>Pentapetalae</taxon>
        <taxon>rosids</taxon>
        <taxon>fabids</taxon>
        <taxon>Rosales</taxon>
        <taxon>Cannabaceae</taxon>
        <taxon>Cannabis</taxon>
    </lineage>
</organism>